<name>A0A1G9JWY9_9RHOB</name>
<evidence type="ECO:0000313" key="6">
    <source>
        <dbReference type="EMBL" id="SDL41393.1"/>
    </source>
</evidence>
<proteinExistence type="inferred from homology"/>
<organism evidence="6 7">
    <name type="scientific">Aliiruegeria lutimaris</name>
    <dbReference type="NCBI Taxonomy" id="571298"/>
    <lineage>
        <taxon>Bacteria</taxon>
        <taxon>Pseudomonadati</taxon>
        <taxon>Pseudomonadota</taxon>
        <taxon>Alphaproteobacteria</taxon>
        <taxon>Rhodobacterales</taxon>
        <taxon>Roseobacteraceae</taxon>
        <taxon>Aliiruegeria</taxon>
    </lineage>
</organism>
<dbReference type="Pfam" id="PF00872">
    <property type="entry name" value="Transposase_mut"/>
    <property type="match status" value="1"/>
</dbReference>
<dbReference type="GO" id="GO:0004803">
    <property type="term" value="F:transposase activity"/>
    <property type="evidence" value="ECO:0007669"/>
    <property type="project" value="InterPro"/>
</dbReference>
<keyword evidence="5" id="KW-0233">DNA recombination</keyword>
<dbReference type="EMBL" id="FNEK01000084">
    <property type="protein sequence ID" value="SDL41393.1"/>
    <property type="molecule type" value="Genomic_DNA"/>
</dbReference>
<protein>
    <submittedName>
        <fullName evidence="6">Transposase, Mutator family</fullName>
    </submittedName>
</protein>
<sequence>MAPSMARSERDRTGWQRWCSPCWKRTRSTNPLERMNREIKLRADVIGIFPNEAVIIRLVGALMLRTYDEWTVARRFISL</sequence>
<dbReference type="STRING" id="571298.SAMN04488026_10849"/>
<dbReference type="RefSeq" id="WP_280138529.1">
    <property type="nucleotide sequence ID" value="NZ_FNEK01000084.1"/>
</dbReference>
<dbReference type="GO" id="GO:0003677">
    <property type="term" value="F:DNA binding"/>
    <property type="evidence" value="ECO:0007669"/>
    <property type="project" value="UniProtKB-KW"/>
</dbReference>
<evidence type="ECO:0000256" key="1">
    <source>
        <dbReference type="ARBA" id="ARBA00002190"/>
    </source>
</evidence>
<comment type="similarity">
    <text evidence="2">Belongs to the transposase mutator family.</text>
</comment>
<keyword evidence="7" id="KW-1185">Reference proteome</keyword>
<dbReference type="AlphaFoldDB" id="A0A1G9JWY9"/>
<evidence type="ECO:0000256" key="3">
    <source>
        <dbReference type="ARBA" id="ARBA00022578"/>
    </source>
</evidence>
<keyword evidence="4" id="KW-0238">DNA-binding</keyword>
<reference evidence="6 7" key="1">
    <citation type="submission" date="2016-10" db="EMBL/GenBank/DDBJ databases">
        <authorList>
            <person name="de Groot N.N."/>
        </authorList>
    </citation>
    <scope>NUCLEOTIDE SEQUENCE [LARGE SCALE GENOMIC DNA]</scope>
    <source>
        <strain evidence="6 7">DSM 25294</strain>
    </source>
</reference>
<dbReference type="GO" id="GO:0006313">
    <property type="term" value="P:DNA transposition"/>
    <property type="evidence" value="ECO:0007669"/>
    <property type="project" value="InterPro"/>
</dbReference>
<evidence type="ECO:0000256" key="4">
    <source>
        <dbReference type="ARBA" id="ARBA00023125"/>
    </source>
</evidence>
<accession>A0A1G9JWY9</accession>
<comment type="function">
    <text evidence="1">Required for the transposition of the insertion element.</text>
</comment>
<evidence type="ECO:0000256" key="5">
    <source>
        <dbReference type="ARBA" id="ARBA00023172"/>
    </source>
</evidence>
<gene>
    <name evidence="6" type="ORF">SAMN04488026_10849</name>
</gene>
<evidence type="ECO:0000313" key="7">
    <source>
        <dbReference type="Proteomes" id="UP000199382"/>
    </source>
</evidence>
<dbReference type="InterPro" id="IPR001207">
    <property type="entry name" value="Transposase_mutator"/>
</dbReference>
<keyword evidence="3" id="KW-0815">Transposition</keyword>
<evidence type="ECO:0000256" key="2">
    <source>
        <dbReference type="ARBA" id="ARBA00010961"/>
    </source>
</evidence>
<dbReference type="Proteomes" id="UP000199382">
    <property type="component" value="Unassembled WGS sequence"/>
</dbReference>